<keyword evidence="3" id="KW-1185">Reference proteome</keyword>
<reference evidence="2 3" key="1">
    <citation type="submission" date="2020-08" db="EMBL/GenBank/DDBJ databases">
        <title>Genomic Encyclopedia of Type Strains, Phase IV (KMG-IV): sequencing the most valuable type-strain genomes for metagenomic binning, comparative biology and taxonomic classification.</title>
        <authorList>
            <person name="Goeker M."/>
        </authorList>
    </citation>
    <scope>NUCLEOTIDE SEQUENCE [LARGE SCALE GENOMIC DNA]</scope>
    <source>
        <strain evidence="2 3">DSM 12252</strain>
    </source>
</reference>
<dbReference type="AlphaFoldDB" id="A0A7W7YFY6"/>
<sequence length="127" mass="13757">MTPHTALAETLAHVNYYSLPQAKALPRVLVALRLQARRVLDLRDGHVRKTLRLSADTIQTLDWRADNQNGREAVTQAWGGAFASAGFEAVIVPSAADATGSNVLVYPENLKPGSHFESAAPVEWPGK</sequence>
<dbReference type="Proteomes" id="UP000590740">
    <property type="component" value="Unassembled WGS sequence"/>
</dbReference>
<gene>
    <name evidence="2" type="ORF">HNQ65_005094</name>
</gene>
<dbReference type="EMBL" id="JACHIG010000017">
    <property type="protein sequence ID" value="MBB5035483.1"/>
    <property type="molecule type" value="Genomic_DNA"/>
</dbReference>
<organism evidence="2 3">
    <name type="scientific">Prosthecobacter vanneervenii</name>
    <dbReference type="NCBI Taxonomy" id="48466"/>
    <lineage>
        <taxon>Bacteria</taxon>
        <taxon>Pseudomonadati</taxon>
        <taxon>Verrucomicrobiota</taxon>
        <taxon>Verrucomicrobiia</taxon>
        <taxon>Verrucomicrobiales</taxon>
        <taxon>Verrucomicrobiaceae</taxon>
        <taxon>Prosthecobacter</taxon>
    </lineage>
</organism>
<name>A0A7W7YFY6_9BACT</name>
<evidence type="ECO:0000259" key="1">
    <source>
        <dbReference type="Pfam" id="PF08808"/>
    </source>
</evidence>
<evidence type="ECO:0000313" key="2">
    <source>
        <dbReference type="EMBL" id="MBB5035483.1"/>
    </source>
</evidence>
<proteinExistence type="predicted"/>
<comment type="caution">
    <text evidence="2">The sequence shown here is derived from an EMBL/GenBank/DDBJ whole genome shotgun (WGS) entry which is preliminary data.</text>
</comment>
<evidence type="ECO:0000313" key="3">
    <source>
        <dbReference type="Proteomes" id="UP000590740"/>
    </source>
</evidence>
<accession>A0A7W7YFY6</accession>
<dbReference type="Pfam" id="PF08808">
    <property type="entry name" value="RES"/>
    <property type="match status" value="1"/>
</dbReference>
<feature type="domain" description="RES" evidence="1">
    <location>
        <begin position="2"/>
        <end position="112"/>
    </location>
</feature>
<protein>
    <submittedName>
        <fullName evidence="2">RES domain-containing protein</fullName>
    </submittedName>
</protein>
<dbReference type="InterPro" id="IPR014914">
    <property type="entry name" value="RES_dom"/>
</dbReference>